<accession>A0A2P7R068</accession>
<keyword evidence="7 10" id="KW-1133">Transmembrane helix</keyword>
<evidence type="ECO:0000256" key="5">
    <source>
        <dbReference type="ARBA" id="ARBA00022519"/>
    </source>
</evidence>
<evidence type="ECO:0000313" key="12">
    <source>
        <dbReference type="EMBL" id="PSJ43612.1"/>
    </source>
</evidence>
<comment type="similarity">
    <text evidence="2">Belongs to the membrane fusion protein (MFP) (TC 8.A.1) family.</text>
</comment>
<dbReference type="Gene3D" id="2.40.50.100">
    <property type="match status" value="1"/>
</dbReference>
<evidence type="ECO:0000259" key="11">
    <source>
        <dbReference type="Pfam" id="PF25917"/>
    </source>
</evidence>
<evidence type="ECO:0000256" key="10">
    <source>
        <dbReference type="SAM" id="Phobius"/>
    </source>
</evidence>
<name>A0A2P7R068_9SPHN</name>
<dbReference type="FunFam" id="2.40.30.170:FF:000003">
    <property type="entry name" value="Multidrug resistance protein A"/>
    <property type="match status" value="1"/>
</dbReference>
<comment type="caution">
    <text evidence="12">The sequence shown here is derived from an EMBL/GenBank/DDBJ whole genome shotgun (WGS) entry which is preliminary data.</text>
</comment>
<dbReference type="EMBL" id="PXYI01000001">
    <property type="protein sequence ID" value="PSJ43612.1"/>
    <property type="molecule type" value="Genomic_DNA"/>
</dbReference>
<dbReference type="Proteomes" id="UP000241167">
    <property type="component" value="Unassembled WGS sequence"/>
</dbReference>
<keyword evidence="8 10" id="KW-0472">Membrane</keyword>
<feature type="coiled-coil region" evidence="9">
    <location>
        <begin position="88"/>
        <end position="152"/>
    </location>
</feature>
<evidence type="ECO:0000256" key="2">
    <source>
        <dbReference type="ARBA" id="ARBA00009477"/>
    </source>
</evidence>
<feature type="domain" description="Multidrug resistance protein MdtA-like barrel-sandwich hybrid" evidence="11">
    <location>
        <begin position="57"/>
        <end position="271"/>
    </location>
</feature>
<comment type="subcellular location">
    <subcellularLocation>
        <location evidence="1">Cell inner membrane</location>
        <topology evidence="1">Single-pass membrane protein</topology>
    </subcellularLocation>
</comment>
<evidence type="ECO:0000313" key="13">
    <source>
        <dbReference type="Proteomes" id="UP000241167"/>
    </source>
</evidence>
<keyword evidence="4" id="KW-1003">Cell membrane</keyword>
<dbReference type="PANTHER" id="PTHR30386">
    <property type="entry name" value="MEMBRANE FUSION SUBUNIT OF EMRAB-TOLC MULTIDRUG EFFLUX PUMP"/>
    <property type="match status" value="1"/>
</dbReference>
<evidence type="ECO:0000256" key="6">
    <source>
        <dbReference type="ARBA" id="ARBA00022692"/>
    </source>
</evidence>
<evidence type="ECO:0000256" key="7">
    <source>
        <dbReference type="ARBA" id="ARBA00022989"/>
    </source>
</evidence>
<keyword evidence="9" id="KW-0175">Coiled coil</keyword>
<feature type="transmembrane region" description="Helical" evidence="10">
    <location>
        <begin position="20"/>
        <end position="41"/>
    </location>
</feature>
<dbReference type="GO" id="GO:0015721">
    <property type="term" value="P:bile acid and bile salt transport"/>
    <property type="evidence" value="ECO:0007669"/>
    <property type="project" value="UniProtKB-ARBA"/>
</dbReference>
<organism evidence="12 13">
    <name type="scientific">Allosphingosinicella deserti</name>
    <dbReference type="NCBI Taxonomy" id="2116704"/>
    <lineage>
        <taxon>Bacteria</taxon>
        <taxon>Pseudomonadati</taxon>
        <taxon>Pseudomonadota</taxon>
        <taxon>Alphaproteobacteria</taxon>
        <taxon>Sphingomonadales</taxon>
        <taxon>Sphingomonadaceae</taxon>
        <taxon>Allosphingosinicella</taxon>
    </lineage>
</organism>
<sequence>MTNEEQKAPAGGRKALRKKLLTGIGGAVALAAVAYGGWTMFGPEEVSTDNAYVGADVAQVTPLVGGAVQAVNVADTQQVRAGDLLVVIDDADARNALAEAEAQLAQAENRFGQTSATGGALAAQVTAREADIARARAELGSAEADLRKAQTDLARRRSVGGTGAVSGQEITDAVKAEAAARADVAAARATVQQALAARAAAQGELRANRAVAGGTSAGANPEVTAARVKVEQAKLALARTRIRAPIDGVVARRQVQLGQQVSPGAQIMTIVPLAKVYVDANFKEGQLRNVRVGQPVRLTSDLYGDDVVYHGRVTGFAGGTGSAFALIPAQNATGNWIKVVQRVPVRIALNASELKAHPLRVGLSMDAEIDVSAKS</sequence>
<evidence type="ECO:0000256" key="1">
    <source>
        <dbReference type="ARBA" id="ARBA00004377"/>
    </source>
</evidence>
<dbReference type="RefSeq" id="WP_106511631.1">
    <property type="nucleotide sequence ID" value="NZ_PXYI01000001.1"/>
</dbReference>
<dbReference type="SUPFAM" id="SSF111369">
    <property type="entry name" value="HlyD-like secretion proteins"/>
    <property type="match status" value="2"/>
</dbReference>
<evidence type="ECO:0000256" key="4">
    <source>
        <dbReference type="ARBA" id="ARBA00022475"/>
    </source>
</evidence>
<dbReference type="Pfam" id="PF25917">
    <property type="entry name" value="BSH_RND"/>
    <property type="match status" value="1"/>
</dbReference>
<protein>
    <submittedName>
        <fullName evidence="12">EmrA/EmrK family multidrug efflux transporter periplasmic adaptor subunit</fullName>
    </submittedName>
</protein>
<proteinExistence type="inferred from homology"/>
<dbReference type="GO" id="GO:0005886">
    <property type="term" value="C:plasma membrane"/>
    <property type="evidence" value="ECO:0007669"/>
    <property type="project" value="UniProtKB-SubCell"/>
</dbReference>
<keyword evidence="5" id="KW-0997">Cell inner membrane</keyword>
<gene>
    <name evidence="12" type="ORF">C7I55_01535</name>
</gene>
<dbReference type="OrthoDB" id="9811754at2"/>
<dbReference type="GO" id="GO:0046677">
    <property type="term" value="P:response to antibiotic"/>
    <property type="evidence" value="ECO:0007669"/>
    <property type="project" value="UniProtKB-ARBA"/>
</dbReference>
<evidence type="ECO:0000256" key="3">
    <source>
        <dbReference type="ARBA" id="ARBA00022448"/>
    </source>
</evidence>
<evidence type="ECO:0000256" key="8">
    <source>
        <dbReference type="ARBA" id="ARBA00023136"/>
    </source>
</evidence>
<keyword evidence="3" id="KW-0813">Transport</keyword>
<dbReference type="InterPro" id="IPR058625">
    <property type="entry name" value="MdtA-like_BSH"/>
</dbReference>
<keyword evidence="13" id="KW-1185">Reference proteome</keyword>
<dbReference type="PANTHER" id="PTHR30386:SF19">
    <property type="entry name" value="MULTIDRUG EXPORT PROTEIN EMRA-RELATED"/>
    <property type="match status" value="1"/>
</dbReference>
<dbReference type="GO" id="GO:1990961">
    <property type="term" value="P:xenobiotic detoxification by transmembrane export across the plasma membrane"/>
    <property type="evidence" value="ECO:0007669"/>
    <property type="project" value="UniProtKB-ARBA"/>
</dbReference>
<dbReference type="AlphaFoldDB" id="A0A2P7R068"/>
<dbReference type="Gene3D" id="1.10.287.470">
    <property type="entry name" value="Helix hairpin bin"/>
    <property type="match status" value="2"/>
</dbReference>
<keyword evidence="6 10" id="KW-0812">Transmembrane</keyword>
<reference evidence="12 13" key="1">
    <citation type="submission" date="2018-03" db="EMBL/GenBank/DDBJ databases">
        <title>The draft genome of Sphingosinicella sp. GL-C-18.</title>
        <authorList>
            <person name="Liu L."/>
            <person name="Li L."/>
            <person name="Liang L."/>
            <person name="Zhang X."/>
            <person name="Wang T."/>
        </authorList>
    </citation>
    <scope>NUCLEOTIDE SEQUENCE [LARGE SCALE GENOMIC DNA]</scope>
    <source>
        <strain evidence="12 13">GL-C-18</strain>
    </source>
</reference>
<dbReference type="InterPro" id="IPR050739">
    <property type="entry name" value="MFP"/>
</dbReference>
<dbReference type="Gene3D" id="2.40.30.170">
    <property type="match status" value="1"/>
</dbReference>
<evidence type="ECO:0000256" key="9">
    <source>
        <dbReference type="SAM" id="Coils"/>
    </source>
</evidence>